<proteinExistence type="predicted"/>
<reference evidence="1 2" key="1">
    <citation type="journal article" date="2024" name="BMC Biol.">
        <title>Comparative genomics of Ascetosporea gives new insight into the evolutionary basis for animal parasitism in Rhizaria.</title>
        <authorList>
            <person name="Hiltunen Thoren M."/>
            <person name="Onut-Brannstrom I."/>
            <person name="Alfjorden A."/>
            <person name="Peckova H."/>
            <person name="Swords F."/>
            <person name="Hooper C."/>
            <person name="Holzer A.S."/>
            <person name="Bass D."/>
            <person name="Burki F."/>
        </authorList>
    </citation>
    <scope>NUCLEOTIDE SEQUENCE [LARGE SCALE GENOMIC DNA]</scope>
    <source>
        <strain evidence="1">20-A016</strain>
    </source>
</reference>
<evidence type="ECO:0000313" key="1">
    <source>
        <dbReference type="EMBL" id="MES1919677.1"/>
    </source>
</evidence>
<protein>
    <submittedName>
        <fullName evidence="1">Uncharacterized protein</fullName>
    </submittedName>
</protein>
<keyword evidence="2" id="KW-1185">Reference proteome</keyword>
<organism evidence="1 2">
    <name type="scientific">Bonamia ostreae</name>
    <dbReference type="NCBI Taxonomy" id="126728"/>
    <lineage>
        <taxon>Eukaryota</taxon>
        <taxon>Sar</taxon>
        <taxon>Rhizaria</taxon>
        <taxon>Endomyxa</taxon>
        <taxon>Ascetosporea</taxon>
        <taxon>Haplosporida</taxon>
        <taxon>Bonamia</taxon>
    </lineage>
</organism>
<gene>
    <name evidence="1" type="ORF">MHBO_001466</name>
</gene>
<dbReference type="EMBL" id="JBDODL010000363">
    <property type="protein sequence ID" value="MES1919677.1"/>
    <property type="molecule type" value="Genomic_DNA"/>
</dbReference>
<name>A0ABV2AJ70_9EUKA</name>
<evidence type="ECO:0000313" key="2">
    <source>
        <dbReference type="Proteomes" id="UP001439008"/>
    </source>
</evidence>
<sequence length="212" mass="24954">MHLQTRKHIENFLAKIEEKLMTNNKYKSLNKLKYFKEEIDNVIKQECIGTKYFAKKINLEQQKNAILARLNDFNVIFSNENGNGIICRIDKGKEEMEYFSRNCLIRNGRNRFSSEEKDIFTNHSNFDKWNVGANGNVIRGIQWVKTKRNEDICENSKMTDSSVEDAKIAKWNIKEENVIVDEEPPIVVLVKRLKKLFTVENLVRFEKFGVIE</sequence>
<comment type="caution">
    <text evidence="1">The sequence shown here is derived from an EMBL/GenBank/DDBJ whole genome shotgun (WGS) entry which is preliminary data.</text>
</comment>
<dbReference type="Proteomes" id="UP001439008">
    <property type="component" value="Unassembled WGS sequence"/>
</dbReference>
<accession>A0ABV2AJ70</accession>